<dbReference type="Pfam" id="PF14775">
    <property type="entry name" value="NYD-SP28_assoc"/>
    <property type="match status" value="1"/>
</dbReference>
<name>A0A2P4X6W3_9STRA</name>
<feature type="compositionally biased region" description="Low complexity" evidence="6">
    <location>
        <begin position="1"/>
        <end position="13"/>
    </location>
</feature>
<comment type="subcellular location">
    <subcellularLocation>
        <location evidence="1">Membrane</location>
        <topology evidence="1">Multi-pass membrane protein</topology>
    </subcellularLocation>
</comment>
<feature type="region of interest" description="Disordered" evidence="6">
    <location>
        <begin position="1"/>
        <end position="26"/>
    </location>
</feature>
<dbReference type="Proteomes" id="UP000237271">
    <property type="component" value="Unassembled WGS sequence"/>
</dbReference>
<keyword evidence="5 7" id="KW-0472">Membrane</keyword>
<evidence type="ECO:0000313" key="10">
    <source>
        <dbReference type="Proteomes" id="UP000237271"/>
    </source>
</evidence>
<feature type="transmembrane region" description="Helical" evidence="7">
    <location>
        <begin position="309"/>
        <end position="330"/>
    </location>
</feature>
<dbReference type="EMBL" id="NCKW01016117">
    <property type="protein sequence ID" value="POM61283.1"/>
    <property type="molecule type" value="Genomic_DNA"/>
</dbReference>
<dbReference type="InterPro" id="IPR029440">
    <property type="entry name" value="DRC1_C"/>
</dbReference>
<feature type="transmembrane region" description="Helical" evidence="7">
    <location>
        <begin position="542"/>
        <end position="561"/>
    </location>
</feature>
<evidence type="ECO:0000256" key="7">
    <source>
        <dbReference type="SAM" id="Phobius"/>
    </source>
</evidence>
<sequence length="606" mass="66937">MDARTDASNNSASKDSKDSDPKSAWGLVVGPEDVIQVIKRFVEEMNEQKRAAPVARILHRSVSGEPEAGKKKSKETSSAVLKAKARKAEKEYWINIVKVFPAQKIRIMGTLEKGLTHYNTALLRRKELIDDVTVMKAQNAELKNLLKQYLAAPINEDLIVPPTQMQLYQSEGLRLSMARLGYIALFFVNAVGAGLLRTFGQSNSHSLSMCVGSRYLRVLSVLAVLARLGAFDECDDAAYPSNCVGNQLVYRISFSLGCFFTLTALLSCVMTKGCENVCCMLLFQLPFYLGILVTSFFIPNGFFDGYVDIARVASALFIVLQIIIVLDSTYSLRDYILDKMDEADRDDDARHALLGSSYDSTQGDGTKATWEGVYLALVFICMVLSIVGLVLTYMRYAECDLNVMFLSITLLSVIILTAMSVVAWVNVGLLPSTAVSLYLVLLCYQTVRANPSASCTSLQLSTEEKLQEQSGVIMNSLIAAFTITWTSWRTSATSTAFFGSSSAQKQPEHGDEDEELASIGLTSSHLAKEAQRDIEMVPEYQFHVLMILASLYMAMVLTNWGSFDGSSSNDDEIVTMWVKAISQWVASGLFLWTLVAPAVFPDRDFL</sequence>
<evidence type="ECO:0000256" key="2">
    <source>
        <dbReference type="ARBA" id="ARBA00006665"/>
    </source>
</evidence>
<evidence type="ECO:0000256" key="3">
    <source>
        <dbReference type="ARBA" id="ARBA00022692"/>
    </source>
</evidence>
<keyword evidence="10" id="KW-1185">Reference proteome</keyword>
<feature type="transmembrane region" description="Helical" evidence="7">
    <location>
        <begin position="248"/>
        <end position="269"/>
    </location>
</feature>
<evidence type="ECO:0000256" key="4">
    <source>
        <dbReference type="ARBA" id="ARBA00022989"/>
    </source>
</evidence>
<evidence type="ECO:0000256" key="1">
    <source>
        <dbReference type="ARBA" id="ARBA00004141"/>
    </source>
</evidence>
<feature type="transmembrane region" description="Helical" evidence="7">
    <location>
        <begin position="180"/>
        <end position="199"/>
    </location>
</feature>
<gene>
    <name evidence="9" type="ORF">PHPALM_29722</name>
</gene>
<dbReference type="GO" id="GO:0016020">
    <property type="term" value="C:membrane"/>
    <property type="evidence" value="ECO:0007669"/>
    <property type="project" value="UniProtKB-SubCell"/>
</dbReference>
<accession>A0A2P4X6W3</accession>
<dbReference type="AlphaFoldDB" id="A0A2P4X6W3"/>
<evidence type="ECO:0000256" key="6">
    <source>
        <dbReference type="SAM" id="MobiDB-lite"/>
    </source>
</evidence>
<feature type="transmembrane region" description="Helical" evidence="7">
    <location>
        <begin position="581"/>
        <end position="600"/>
    </location>
</feature>
<organism evidence="9 10">
    <name type="scientific">Phytophthora palmivora</name>
    <dbReference type="NCBI Taxonomy" id="4796"/>
    <lineage>
        <taxon>Eukaryota</taxon>
        <taxon>Sar</taxon>
        <taxon>Stramenopiles</taxon>
        <taxon>Oomycota</taxon>
        <taxon>Peronosporomycetes</taxon>
        <taxon>Peronosporales</taxon>
        <taxon>Peronosporaceae</taxon>
        <taxon>Phytophthora</taxon>
    </lineage>
</organism>
<evidence type="ECO:0000313" key="9">
    <source>
        <dbReference type="EMBL" id="POM61283.1"/>
    </source>
</evidence>
<dbReference type="InterPro" id="IPR005016">
    <property type="entry name" value="TDE1/TMS"/>
</dbReference>
<dbReference type="Pfam" id="PF03348">
    <property type="entry name" value="Serinc"/>
    <property type="match status" value="1"/>
</dbReference>
<feature type="transmembrane region" description="Helical" evidence="7">
    <location>
        <begin position="372"/>
        <end position="391"/>
    </location>
</feature>
<feature type="transmembrane region" description="Helical" evidence="7">
    <location>
        <begin position="403"/>
        <end position="427"/>
    </location>
</feature>
<protein>
    <recommendedName>
        <fullName evidence="8">Dynein regulatory complex protein 1 C-terminal domain-containing protein</fullName>
    </recommendedName>
</protein>
<keyword evidence="3 7" id="KW-0812">Transmembrane</keyword>
<feature type="transmembrane region" description="Helical" evidence="7">
    <location>
        <begin position="281"/>
        <end position="303"/>
    </location>
</feature>
<evidence type="ECO:0000256" key="5">
    <source>
        <dbReference type="ARBA" id="ARBA00023136"/>
    </source>
</evidence>
<dbReference type="PANTHER" id="PTHR10383">
    <property type="entry name" value="SERINE INCORPORATOR"/>
    <property type="match status" value="1"/>
</dbReference>
<keyword evidence="4 7" id="KW-1133">Transmembrane helix</keyword>
<dbReference type="OrthoDB" id="5963193at2759"/>
<comment type="caution">
    <text evidence="9">The sequence shown here is derived from an EMBL/GenBank/DDBJ whole genome shotgun (WGS) entry which is preliminary data.</text>
</comment>
<comment type="similarity">
    <text evidence="2">Belongs to the TDE1 family.</text>
</comment>
<feature type="domain" description="Dynein regulatory complex protein 1 C-terminal" evidence="8">
    <location>
        <begin position="91"/>
        <end position="150"/>
    </location>
</feature>
<evidence type="ECO:0000259" key="8">
    <source>
        <dbReference type="Pfam" id="PF14775"/>
    </source>
</evidence>
<dbReference type="PANTHER" id="PTHR10383:SF9">
    <property type="entry name" value="SERINE INCORPORATOR, ISOFORM F"/>
    <property type="match status" value="1"/>
</dbReference>
<reference evidence="9 10" key="1">
    <citation type="journal article" date="2017" name="Genome Biol. Evol.">
        <title>Phytophthora megakarya and P. palmivora, closely related causal agents of cacao black pod rot, underwent increases in genome sizes and gene numbers by different mechanisms.</title>
        <authorList>
            <person name="Ali S.S."/>
            <person name="Shao J."/>
            <person name="Lary D.J."/>
            <person name="Kronmiller B."/>
            <person name="Shen D."/>
            <person name="Strem M.D."/>
            <person name="Amoako-Attah I."/>
            <person name="Akrofi A.Y."/>
            <person name="Begoude B.A."/>
            <person name="Ten Hoopen G.M."/>
            <person name="Coulibaly K."/>
            <person name="Kebe B.I."/>
            <person name="Melnick R.L."/>
            <person name="Guiltinan M.J."/>
            <person name="Tyler B.M."/>
            <person name="Meinhardt L.W."/>
            <person name="Bailey B.A."/>
        </authorList>
    </citation>
    <scope>NUCLEOTIDE SEQUENCE [LARGE SCALE GENOMIC DNA]</scope>
    <source>
        <strain evidence="10">sbr112.9</strain>
    </source>
</reference>
<proteinExistence type="inferred from homology"/>